<proteinExistence type="predicted"/>
<dbReference type="EMBL" id="LFWZ01000065">
    <property type="protein sequence ID" value="KON29420.1"/>
    <property type="molecule type" value="Genomic_DNA"/>
</dbReference>
<evidence type="ECO:0000313" key="4">
    <source>
        <dbReference type="Proteomes" id="UP000037210"/>
    </source>
</evidence>
<dbReference type="PANTHER" id="PTHR34106:SF5">
    <property type="entry name" value="GLYCOSIDASE"/>
    <property type="match status" value="1"/>
</dbReference>
<evidence type="ECO:0008006" key="5">
    <source>
        <dbReference type="Google" id="ProtNLM"/>
    </source>
</evidence>
<dbReference type="Pfam" id="PF04041">
    <property type="entry name" value="Glyco_hydro_130"/>
    <property type="match status" value="1"/>
</dbReference>
<evidence type="ECO:0000256" key="2">
    <source>
        <dbReference type="ARBA" id="ARBA00022679"/>
    </source>
</evidence>
<dbReference type="PATRIC" id="fig|1685127.3.peg.91"/>
<dbReference type="InterPro" id="IPR023296">
    <property type="entry name" value="Glyco_hydro_beta-prop_sf"/>
</dbReference>
<dbReference type="Proteomes" id="UP000037210">
    <property type="component" value="Unassembled WGS sequence"/>
</dbReference>
<dbReference type="PANTHER" id="PTHR34106">
    <property type="entry name" value="GLYCOSIDASE"/>
    <property type="match status" value="1"/>
</dbReference>
<dbReference type="CDD" id="cd18614">
    <property type="entry name" value="GH130"/>
    <property type="match status" value="1"/>
</dbReference>
<evidence type="ECO:0000256" key="1">
    <source>
        <dbReference type="ARBA" id="ARBA00022676"/>
    </source>
</evidence>
<reference evidence="3 4" key="1">
    <citation type="submission" date="2015-06" db="EMBL/GenBank/DDBJ databases">
        <title>New insights into the roles of widespread benthic archaea in carbon and nitrogen cycling.</title>
        <authorList>
            <person name="Lazar C.S."/>
            <person name="Baker B.J."/>
            <person name="Seitz K.W."/>
            <person name="Hyde A.S."/>
            <person name="Dick G.J."/>
            <person name="Hinrichs K.-U."/>
            <person name="Teske A.P."/>
        </authorList>
    </citation>
    <scope>NUCLEOTIDE SEQUENCE [LARGE SCALE GENOMIC DNA]</scope>
    <source>
        <strain evidence="3">DG-45</strain>
    </source>
</reference>
<sequence>MVLAMVRFRGNPILKPMEHHRWESRYVFNPAAISLGGRVHILYRAMGEDMISRLGYASSADGYQIDERLPEPVFIPASSLDKCGCEDPRLTVIGGRCLMAYTAFGVIYQIGITSIPIESILEKRWEWGERLYPFPNVKNKNAVIFPRKINGSYVMLHRIDPNIYVAYSRDLRTWRYGYMLMGPRPGMWDCVKVGAAGPPIEVDGGWLLVYHGVDAGRVYRLGVALLDGDDPGRVAYRSEEPVLEPAEDYERFGYVPNVVFSCGAVLLDSRLLIYYGAADAVIGVADYDLNEIIP</sequence>
<accession>A0A0M0BM62</accession>
<dbReference type="SUPFAM" id="SSF75005">
    <property type="entry name" value="Arabinanase/levansucrase/invertase"/>
    <property type="match status" value="1"/>
</dbReference>
<evidence type="ECO:0000313" key="3">
    <source>
        <dbReference type="EMBL" id="KON29420.1"/>
    </source>
</evidence>
<gene>
    <name evidence="3" type="ORF">AC482_06535</name>
</gene>
<organism evidence="3 4">
    <name type="scientific">miscellaneous Crenarchaeota group-15 archaeon DG-45</name>
    <dbReference type="NCBI Taxonomy" id="1685127"/>
    <lineage>
        <taxon>Archaea</taxon>
        <taxon>Candidatus Bathyarchaeota</taxon>
        <taxon>MCG-15</taxon>
    </lineage>
</organism>
<dbReference type="AlphaFoldDB" id="A0A0M0BM62"/>
<keyword evidence="2" id="KW-0808">Transferase</keyword>
<protein>
    <recommendedName>
        <fullName evidence="5">Glycosidase</fullName>
    </recommendedName>
</protein>
<comment type="caution">
    <text evidence="3">The sequence shown here is derived from an EMBL/GenBank/DDBJ whole genome shotgun (WGS) entry which is preliminary data.</text>
</comment>
<keyword evidence="1" id="KW-0328">Glycosyltransferase</keyword>
<dbReference type="Gene3D" id="2.115.10.20">
    <property type="entry name" value="Glycosyl hydrolase domain, family 43"/>
    <property type="match status" value="1"/>
</dbReference>
<name>A0A0M0BM62_9ARCH</name>
<dbReference type="PIRSF" id="PIRSF016202">
    <property type="entry name" value="PH1107"/>
    <property type="match status" value="1"/>
</dbReference>
<dbReference type="InterPro" id="IPR007184">
    <property type="entry name" value="Mannoside_phosphorylase"/>
</dbReference>
<dbReference type="GO" id="GO:0016757">
    <property type="term" value="F:glycosyltransferase activity"/>
    <property type="evidence" value="ECO:0007669"/>
    <property type="project" value="UniProtKB-KW"/>
</dbReference>